<evidence type="ECO:0008006" key="4">
    <source>
        <dbReference type="Google" id="ProtNLM"/>
    </source>
</evidence>
<dbReference type="OrthoDB" id="369898at2"/>
<dbReference type="PROSITE" id="PS51257">
    <property type="entry name" value="PROKAR_LIPOPROTEIN"/>
    <property type="match status" value="1"/>
</dbReference>
<dbReference type="RefSeq" id="WP_149486024.1">
    <property type="nucleotide sequence ID" value="NZ_CP036150.1"/>
</dbReference>
<organism evidence="2 3">
    <name type="scientific">Oceanispirochaeta crateris</name>
    <dbReference type="NCBI Taxonomy" id="2518645"/>
    <lineage>
        <taxon>Bacteria</taxon>
        <taxon>Pseudomonadati</taxon>
        <taxon>Spirochaetota</taxon>
        <taxon>Spirochaetia</taxon>
        <taxon>Spirochaetales</taxon>
        <taxon>Spirochaetaceae</taxon>
        <taxon>Oceanispirochaeta</taxon>
    </lineage>
</organism>
<sequence>MRIILKKIWFIPLMLFLYSCSSVPVSEQESETSPTVQSDVLEEKTPVWVTVVKDEYFVSQETIKYEDGFVDGYRLYEYDEDGKILTKSQIGSDESVISEEIFSYNSDSLLIRSDYISSGKLVSYSEFTYDENKRVIEEAYFNPKGELLSVSSYEYDDKGRRTKWVSGDSGGIPMMYTQYEYKNNKLVQMNYFMPAGDLEGYTQLEYEGDNLVLEATYSPTSKLEKKTEYVFQEDRLDQALYYMGKTLIRTVKYSYDQTGNVIEETTMNRHGDIIDIIEKEYVVFTVEKTVLQ</sequence>
<name>A0A5C1QN11_9SPIO</name>
<feature type="chain" id="PRO_5022674673" description="Toxin-antitoxin system YwqK family antitoxin" evidence="1">
    <location>
        <begin position="28"/>
        <end position="292"/>
    </location>
</feature>
<evidence type="ECO:0000313" key="3">
    <source>
        <dbReference type="Proteomes" id="UP000324209"/>
    </source>
</evidence>
<keyword evidence="3" id="KW-1185">Reference proteome</keyword>
<proteinExistence type="predicted"/>
<dbReference type="Proteomes" id="UP000324209">
    <property type="component" value="Chromosome"/>
</dbReference>
<dbReference type="Gene3D" id="2.180.10.10">
    <property type="entry name" value="RHS repeat-associated core"/>
    <property type="match status" value="1"/>
</dbReference>
<dbReference type="KEGG" id="ock:EXM22_08090"/>
<evidence type="ECO:0000256" key="1">
    <source>
        <dbReference type="SAM" id="SignalP"/>
    </source>
</evidence>
<gene>
    <name evidence="2" type="ORF">EXM22_08090</name>
</gene>
<protein>
    <recommendedName>
        <fullName evidence="4">Toxin-antitoxin system YwqK family antitoxin</fullName>
    </recommendedName>
</protein>
<reference evidence="2 3" key="1">
    <citation type="submission" date="2019-02" db="EMBL/GenBank/DDBJ databases">
        <title>Complete Genome Sequence and Methylome Analysis of free living Spirochaetas.</title>
        <authorList>
            <person name="Fomenkov A."/>
            <person name="Dubinina G."/>
            <person name="Leshcheva N."/>
            <person name="Mikheeva N."/>
            <person name="Grabovich M."/>
            <person name="Vincze T."/>
            <person name="Roberts R.J."/>
        </authorList>
    </citation>
    <scope>NUCLEOTIDE SEQUENCE [LARGE SCALE GENOMIC DNA]</scope>
    <source>
        <strain evidence="2 3">K2</strain>
    </source>
</reference>
<dbReference type="EMBL" id="CP036150">
    <property type="protein sequence ID" value="QEN07944.1"/>
    <property type="molecule type" value="Genomic_DNA"/>
</dbReference>
<keyword evidence="1" id="KW-0732">Signal</keyword>
<accession>A0A5C1QN11</accession>
<evidence type="ECO:0000313" key="2">
    <source>
        <dbReference type="EMBL" id="QEN07944.1"/>
    </source>
</evidence>
<dbReference type="AlphaFoldDB" id="A0A5C1QN11"/>
<feature type="signal peptide" evidence="1">
    <location>
        <begin position="1"/>
        <end position="27"/>
    </location>
</feature>